<protein>
    <recommendedName>
        <fullName evidence="8">Xylanolytic transcriptional activator regulatory domain-containing protein</fullName>
    </recommendedName>
</protein>
<dbReference type="GO" id="GO:0006351">
    <property type="term" value="P:DNA-templated transcription"/>
    <property type="evidence" value="ECO:0007669"/>
    <property type="project" value="InterPro"/>
</dbReference>
<dbReference type="STRING" id="91928.A0A0D2AVL3"/>
<dbReference type="InterPro" id="IPR007219">
    <property type="entry name" value="XnlR_reg_dom"/>
</dbReference>
<dbReference type="PANTHER" id="PTHR31313">
    <property type="entry name" value="TY1 ENHANCER ACTIVATOR"/>
    <property type="match status" value="1"/>
</dbReference>
<dbReference type="RefSeq" id="XP_016230989.1">
    <property type="nucleotide sequence ID" value="XM_016384387.1"/>
</dbReference>
<dbReference type="Proteomes" id="UP000053328">
    <property type="component" value="Unassembled WGS sequence"/>
</dbReference>
<dbReference type="OrthoDB" id="2162761at2759"/>
<accession>A0A0D2AVL3</accession>
<evidence type="ECO:0000256" key="1">
    <source>
        <dbReference type="ARBA" id="ARBA00022723"/>
    </source>
</evidence>
<dbReference type="GeneID" id="27337155"/>
<keyword evidence="10" id="KW-1185">Reference proteome</keyword>
<keyword evidence="2" id="KW-0862">Zinc</keyword>
<reference evidence="9 10" key="1">
    <citation type="submission" date="2015-01" db="EMBL/GenBank/DDBJ databases">
        <title>The Genome Sequence of Exophiala spinifera CBS89968.</title>
        <authorList>
            <consortium name="The Broad Institute Genomics Platform"/>
            <person name="Cuomo C."/>
            <person name="de Hoog S."/>
            <person name="Gorbushina A."/>
            <person name="Stielow B."/>
            <person name="Teixiera M."/>
            <person name="Abouelleil A."/>
            <person name="Chapman S.B."/>
            <person name="Priest M."/>
            <person name="Young S.K."/>
            <person name="Wortman J."/>
            <person name="Nusbaum C."/>
            <person name="Birren B."/>
        </authorList>
    </citation>
    <scope>NUCLEOTIDE SEQUENCE [LARGE SCALE GENOMIC DNA]</scope>
    <source>
        <strain evidence="9 10">CBS 89968</strain>
    </source>
</reference>
<evidence type="ECO:0000313" key="9">
    <source>
        <dbReference type="EMBL" id="KIW10773.1"/>
    </source>
</evidence>
<dbReference type="Pfam" id="PF04082">
    <property type="entry name" value="Fungal_trans"/>
    <property type="match status" value="1"/>
</dbReference>
<dbReference type="GO" id="GO:0003677">
    <property type="term" value="F:DNA binding"/>
    <property type="evidence" value="ECO:0007669"/>
    <property type="project" value="UniProtKB-KW"/>
</dbReference>
<proteinExistence type="predicted"/>
<dbReference type="GO" id="GO:0008270">
    <property type="term" value="F:zinc ion binding"/>
    <property type="evidence" value="ECO:0007669"/>
    <property type="project" value="InterPro"/>
</dbReference>
<evidence type="ECO:0000256" key="5">
    <source>
        <dbReference type="ARBA" id="ARBA00023163"/>
    </source>
</evidence>
<dbReference type="CDD" id="cd12148">
    <property type="entry name" value="fungal_TF_MHR"/>
    <property type="match status" value="1"/>
</dbReference>
<evidence type="ECO:0000256" key="4">
    <source>
        <dbReference type="ARBA" id="ARBA00023125"/>
    </source>
</evidence>
<dbReference type="InterPro" id="IPR051615">
    <property type="entry name" value="Transcr_Regulatory_Elem"/>
</dbReference>
<dbReference type="PANTHER" id="PTHR31313:SF4">
    <property type="entry name" value="CONIDIAL DEVELOPMENT PROTEIN FLUFFY"/>
    <property type="match status" value="1"/>
</dbReference>
<evidence type="ECO:0000259" key="8">
    <source>
        <dbReference type="SMART" id="SM00906"/>
    </source>
</evidence>
<feature type="compositionally biased region" description="Basic and acidic residues" evidence="7">
    <location>
        <begin position="13"/>
        <end position="22"/>
    </location>
</feature>
<keyword evidence="6" id="KW-0539">Nucleus</keyword>
<dbReference type="SMART" id="SM00906">
    <property type="entry name" value="Fungal_trans"/>
    <property type="match status" value="1"/>
</dbReference>
<evidence type="ECO:0000256" key="3">
    <source>
        <dbReference type="ARBA" id="ARBA00023015"/>
    </source>
</evidence>
<gene>
    <name evidence="9" type="ORF">PV08_10072</name>
</gene>
<dbReference type="VEuPathDB" id="FungiDB:PV08_10072"/>
<keyword evidence="5" id="KW-0804">Transcription</keyword>
<organism evidence="9 10">
    <name type="scientific">Exophiala spinifera</name>
    <dbReference type="NCBI Taxonomy" id="91928"/>
    <lineage>
        <taxon>Eukaryota</taxon>
        <taxon>Fungi</taxon>
        <taxon>Dikarya</taxon>
        <taxon>Ascomycota</taxon>
        <taxon>Pezizomycotina</taxon>
        <taxon>Eurotiomycetes</taxon>
        <taxon>Chaetothyriomycetidae</taxon>
        <taxon>Chaetothyriales</taxon>
        <taxon>Herpotrichiellaceae</taxon>
        <taxon>Exophiala</taxon>
    </lineage>
</organism>
<keyword evidence="3" id="KW-0805">Transcription regulation</keyword>
<evidence type="ECO:0000313" key="10">
    <source>
        <dbReference type="Proteomes" id="UP000053328"/>
    </source>
</evidence>
<keyword evidence="4" id="KW-0238">DNA-binding</keyword>
<dbReference type="EMBL" id="KN847499">
    <property type="protein sequence ID" value="KIW10773.1"/>
    <property type="molecule type" value="Genomic_DNA"/>
</dbReference>
<evidence type="ECO:0000256" key="6">
    <source>
        <dbReference type="ARBA" id="ARBA00023242"/>
    </source>
</evidence>
<evidence type="ECO:0000256" key="7">
    <source>
        <dbReference type="SAM" id="MobiDB-lite"/>
    </source>
</evidence>
<sequence length="549" mass="62278">MPRDTAGHNSPVRGDKDPEKPQDQPVHTGDLEQRPFSSFNLVGPSRLSYLSRLILTDNEPAPHSYPASSWTQATNDDNLVQHLITLYFCWEYPVFASLSKEHFLLDFHNGNQRFCSPLLVNAILALGARYSDLPEARKFQDVPSSAGDHFYEEAQRLLGYEDVPTLTKIQALGLMSLRQASCGNDMSGWHLSRIAMRTALDLGLHLADSQDRRADRLLYSNPERQVSAATFWGCYTLEQAWSLCVGREPQVTPEEVLVHKPIKIDEIEHEHWRPYSDQGVDPDPTLHQPSNIRSVYKVFAELAQLVHKTNLCLQSEDTQEITLSVRALYTEHLQFYSSLPDALRLGRNSTPPVLFAHIFYHFAVLLLFRPFFNTGIFDTVPVTRQICVEATENILSLLKAYRNLYTLRRTPAFIPYIIMSAELARMADHKTRTEGREVYRTPSIRYLRELALAHPFAVRAILICKFFLDGWKLELAPEDDCDVPYALAKNEDGMALSHSVTFFRPDEDLERHHTGLASSSPLSHQPASRLRFAPFPQQGAHLGSMGLGP</sequence>
<keyword evidence="1" id="KW-0479">Metal-binding</keyword>
<feature type="region of interest" description="Disordered" evidence="7">
    <location>
        <begin position="1"/>
        <end position="37"/>
    </location>
</feature>
<dbReference type="HOGENOM" id="CLU_007003_0_2_1"/>
<dbReference type="AlphaFoldDB" id="A0A0D2AVL3"/>
<feature type="domain" description="Xylanolytic transcriptional activator regulatory" evidence="8">
    <location>
        <begin position="188"/>
        <end position="267"/>
    </location>
</feature>
<name>A0A0D2AVL3_9EURO</name>
<evidence type="ECO:0000256" key="2">
    <source>
        <dbReference type="ARBA" id="ARBA00022833"/>
    </source>
</evidence>